<evidence type="ECO:0000313" key="3">
    <source>
        <dbReference type="Proteomes" id="UP000017170"/>
    </source>
</evidence>
<reference evidence="2 3" key="1">
    <citation type="journal article" date="2013" name="Genome Announc.">
        <title>Genome Sequence of the Extreme Obligate Alkaliphile Bacillus marmarensis Strain DSM 21297.</title>
        <authorList>
            <person name="Wernick D.G."/>
            <person name="Choi K.Y."/>
            <person name="Tat C.A."/>
            <person name="Lafontaine Rivera J.G."/>
            <person name="Liao J.C."/>
        </authorList>
    </citation>
    <scope>NUCLEOTIDE SEQUENCE [LARGE SCALE GENOMIC DNA]</scope>
    <source>
        <strain evidence="2 3">DSM 21297</strain>
    </source>
</reference>
<dbReference type="PATRIC" id="fig|1188261.3.peg.3566"/>
<sequence>MVWAVDQGLIKGYVNQIHPRGVHAGIGNWVDPHGSLTEAQLLSILFRYTHQAELENTAPKDPFWASTAYQLAHKYNVPTKGSLSNKAEANKGTTRGQLATTLATIHFGKQVSLREAVDFMYETGITYGRTDAWGNSPMTFESFGANDPLQRAHITSFMKRYHDYLQKGGSVNPAPPTSQPAPPTTQPTPPPTSSFEFSIKPSENNRVGNITVHYGQHTYGSKNQAEYNEVMKRVHDAINKDLASTPFMSGHNGALYQYFDNFMAGERPIMDRNHPDVRSSKNVALRAFETSYKDLRDAGVKKNTIEEVAKAGVLAVSLMSHAKDPRDGTPNSAHDAIVKGLIDCDAEAQVYSAVYDSLGYTTAILARPGHAFVVIKIEGNWYLDTAGVYTKVDMKQAMSQGLQVVVPPTDGSTLR</sequence>
<dbReference type="Proteomes" id="UP000017170">
    <property type="component" value="Unassembled WGS sequence"/>
</dbReference>
<gene>
    <name evidence="2" type="ORF">A33I_20050</name>
</gene>
<accession>U6SJ65</accession>
<comment type="caution">
    <text evidence="2">The sequence shown here is derived from an EMBL/GenBank/DDBJ whole genome shotgun (WGS) entry which is preliminary data.</text>
</comment>
<proteinExistence type="predicted"/>
<evidence type="ECO:0000313" key="2">
    <source>
        <dbReference type="EMBL" id="ERN51628.1"/>
    </source>
</evidence>
<dbReference type="AlphaFoldDB" id="U6SJ65"/>
<dbReference type="EMBL" id="ATAE01000050">
    <property type="protein sequence ID" value="ERN51628.1"/>
    <property type="molecule type" value="Genomic_DNA"/>
</dbReference>
<keyword evidence="3" id="KW-1185">Reference proteome</keyword>
<feature type="region of interest" description="Disordered" evidence="1">
    <location>
        <begin position="166"/>
        <end position="195"/>
    </location>
</feature>
<name>U6SJ65_9BACI</name>
<protein>
    <recommendedName>
        <fullName evidence="4">S-layer homology domain-containing protein</fullName>
    </recommendedName>
</protein>
<evidence type="ECO:0008006" key="4">
    <source>
        <dbReference type="Google" id="ProtNLM"/>
    </source>
</evidence>
<organism evidence="2 3">
    <name type="scientific">Alkalihalophilus marmarensis DSM 21297</name>
    <dbReference type="NCBI Taxonomy" id="1188261"/>
    <lineage>
        <taxon>Bacteria</taxon>
        <taxon>Bacillati</taxon>
        <taxon>Bacillota</taxon>
        <taxon>Bacilli</taxon>
        <taxon>Bacillales</taxon>
        <taxon>Bacillaceae</taxon>
        <taxon>Alkalihalophilus</taxon>
    </lineage>
</organism>
<evidence type="ECO:0000256" key="1">
    <source>
        <dbReference type="SAM" id="MobiDB-lite"/>
    </source>
</evidence>
<feature type="compositionally biased region" description="Pro residues" evidence="1">
    <location>
        <begin position="173"/>
        <end position="192"/>
    </location>
</feature>